<dbReference type="AlphaFoldDB" id="A0A1R2CL89"/>
<feature type="region of interest" description="Disordered" evidence="1">
    <location>
        <begin position="1"/>
        <end position="23"/>
    </location>
</feature>
<name>A0A1R2CL89_9CILI</name>
<sequence>MNSNHIRMNSDKKKDSEHKNQDFTTYKDFASDRSLESADFEASFGEVNGSFYSSGNGEEDDKILLNIQLNKPPHISSKFKTKEEETDYTVKPALVLERDEIKKSLWCSNCLISASNESVCLII</sequence>
<dbReference type="Proteomes" id="UP000187209">
    <property type="component" value="Unassembled WGS sequence"/>
</dbReference>
<gene>
    <name evidence="2" type="ORF">SteCoe_8018</name>
</gene>
<evidence type="ECO:0000313" key="2">
    <source>
        <dbReference type="EMBL" id="OMJ89751.1"/>
    </source>
</evidence>
<reference evidence="2 3" key="1">
    <citation type="submission" date="2016-11" db="EMBL/GenBank/DDBJ databases">
        <title>The macronuclear genome of Stentor coeruleus: a giant cell with tiny introns.</title>
        <authorList>
            <person name="Slabodnick M."/>
            <person name="Ruby J.G."/>
            <person name="Reiff S.B."/>
            <person name="Swart E.C."/>
            <person name="Gosai S."/>
            <person name="Prabakaran S."/>
            <person name="Witkowska E."/>
            <person name="Larue G.E."/>
            <person name="Fisher S."/>
            <person name="Freeman R.M."/>
            <person name="Gunawardena J."/>
            <person name="Chu W."/>
            <person name="Stover N.A."/>
            <person name="Gregory B.D."/>
            <person name="Nowacki M."/>
            <person name="Derisi J."/>
            <person name="Roy S.W."/>
            <person name="Marshall W.F."/>
            <person name="Sood P."/>
        </authorList>
    </citation>
    <scope>NUCLEOTIDE SEQUENCE [LARGE SCALE GENOMIC DNA]</scope>
    <source>
        <strain evidence="2">WM001</strain>
    </source>
</reference>
<evidence type="ECO:0000256" key="1">
    <source>
        <dbReference type="SAM" id="MobiDB-lite"/>
    </source>
</evidence>
<accession>A0A1R2CL89</accession>
<protein>
    <submittedName>
        <fullName evidence="2">Uncharacterized protein</fullName>
    </submittedName>
</protein>
<evidence type="ECO:0000313" key="3">
    <source>
        <dbReference type="Proteomes" id="UP000187209"/>
    </source>
</evidence>
<dbReference type="EMBL" id="MPUH01000118">
    <property type="protein sequence ID" value="OMJ89751.1"/>
    <property type="molecule type" value="Genomic_DNA"/>
</dbReference>
<keyword evidence="3" id="KW-1185">Reference proteome</keyword>
<organism evidence="2 3">
    <name type="scientific">Stentor coeruleus</name>
    <dbReference type="NCBI Taxonomy" id="5963"/>
    <lineage>
        <taxon>Eukaryota</taxon>
        <taxon>Sar</taxon>
        <taxon>Alveolata</taxon>
        <taxon>Ciliophora</taxon>
        <taxon>Postciliodesmatophora</taxon>
        <taxon>Heterotrichea</taxon>
        <taxon>Heterotrichida</taxon>
        <taxon>Stentoridae</taxon>
        <taxon>Stentor</taxon>
    </lineage>
</organism>
<feature type="compositionally biased region" description="Basic and acidic residues" evidence="1">
    <location>
        <begin position="8"/>
        <end position="21"/>
    </location>
</feature>
<comment type="caution">
    <text evidence="2">The sequence shown here is derived from an EMBL/GenBank/DDBJ whole genome shotgun (WGS) entry which is preliminary data.</text>
</comment>
<proteinExistence type="predicted"/>